<evidence type="ECO:0000313" key="1">
    <source>
        <dbReference type="EMBL" id="GAG82567.1"/>
    </source>
</evidence>
<reference evidence="1" key="1">
    <citation type="journal article" date="2014" name="Front. Microbiol.">
        <title>High frequency of phylogenetically diverse reductive dehalogenase-homologous genes in deep subseafloor sedimentary metagenomes.</title>
        <authorList>
            <person name="Kawai M."/>
            <person name="Futagami T."/>
            <person name="Toyoda A."/>
            <person name="Takaki Y."/>
            <person name="Nishi S."/>
            <person name="Hori S."/>
            <person name="Arai W."/>
            <person name="Tsubouchi T."/>
            <person name="Morono Y."/>
            <person name="Uchiyama I."/>
            <person name="Ito T."/>
            <person name="Fujiyama A."/>
            <person name="Inagaki F."/>
            <person name="Takami H."/>
        </authorList>
    </citation>
    <scope>NUCLEOTIDE SEQUENCE</scope>
    <source>
        <strain evidence="1">Expedition CK06-06</strain>
    </source>
</reference>
<dbReference type="AlphaFoldDB" id="X1BN12"/>
<organism evidence="1">
    <name type="scientific">marine sediment metagenome</name>
    <dbReference type="NCBI Taxonomy" id="412755"/>
    <lineage>
        <taxon>unclassified sequences</taxon>
        <taxon>metagenomes</taxon>
        <taxon>ecological metagenomes</taxon>
    </lineage>
</organism>
<sequence length="109" mass="12559">MKKRISIMGIVLLAMGLGLYASAGSLSNEPAEFIKSLDEARDYFWDEDYDRTRMVLEKAQKILKQQIKLRQKTTPFFNLSTPENAVKSFLESAVLSDEIVWMRLRNIAQ</sequence>
<gene>
    <name evidence="1" type="ORF">S01H4_31721</name>
</gene>
<accession>X1BN12</accession>
<comment type="caution">
    <text evidence="1">The sequence shown here is derived from an EMBL/GenBank/DDBJ whole genome shotgun (WGS) entry which is preliminary data.</text>
</comment>
<name>X1BN12_9ZZZZ</name>
<protein>
    <submittedName>
        <fullName evidence="1">Uncharacterized protein</fullName>
    </submittedName>
</protein>
<dbReference type="EMBL" id="BART01016505">
    <property type="protein sequence ID" value="GAG82567.1"/>
    <property type="molecule type" value="Genomic_DNA"/>
</dbReference>
<proteinExistence type="predicted"/>